<organism evidence="2 3">
    <name type="scientific">Cerrena zonata</name>
    <dbReference type="NCBI Taxonomy" id="2478898"/>
    <lineage>
        <taxon>Eukaryota</taxon>
        <taxon>Fungi</taxon>
        <taxon>Dikarya</taxon>
        <taxon>Basidiomycota</taxon>
        <taxon>Agaricomycotina</taxon>
        <taxon>Agaricomycetes</taxon>
        <taxon>Polyporales</taxon>
        <taxon>Cerrenaceae</taxon>
        <taxon>Cerrena</taxon>
    </lineage>
</organism>
<name>A0AAW0G2Q3_9APHY</name>
<comment type="caution">
    <text evidence="2">The sequence shown here is derived from an EMBL/GenBank/DDBJ whole genome shotgun (WGS) entry which is preliminary data.</text>
</comment>
<protein>
    <recommendedName>
        <fullName evidence="1">BTB domain-containing protein</fullName>
    </recommendedName>
</protein>
<reference evidence="2 3" key="1">
    <citation type="submission" date="2022-09" db="EMBL/GenBank/DDBJ databases">
        <authorList>
            <person name="Palmer J.M."/>
        </authorList>
    </citation>
    <scope>NUCLEOTIDE SEQUENCE [LARGE SCALE GENOMIC DNA]</scope>
    <source>
        <strain evidence="2 3">DSM 7382</strain>
    </source>
</reference>
<evidence type="ECO:0000313" key="3">
    <source>
        <dbReference type="Proteomes" id="UP001385951"/>
    </source>
</evidence>
<dbReference type="Gene3D" id="3.30.710.10">
    <property type="entry name" value="Potassium Channel Kv1.1, Chain A"/>
    <property type="match status" value="1"/>
</dbReference>
<dbReference type="AlphaFoldDB" id="A0AAW0G2Q3"/>
<sequence>MSSETTPTENTLKKCPDLWFEDGTIILQTMDDDQQSFRVYPGILSMQSPVFKTLFTLPQSKCESSNTYEGCIIVQLQDTSQTLRHFLRAIFDWSYFPTQSNAHNYRAVLSVLKLSTKYEVTSLRSSAITVLSERFPTHFEITRFNEPGKAIVHPFQAANAALESNAMILLPSALLMCCAYKTETLLNGILLKNGVRYKLCDANLVTVLAARTKLTSVARRVVFRFAFYPLDINGCHFPEACRLGKIKWAESLERADGWIDLFAEIPTEIYRECRKHAVCVRTAAHSALWDALPGVFGLGDNWSVLKKLTTQ</sequence>
<dbReference type="PROSITE" id="PS50097">
    <property type="entry name" value="BTB"/>
    <property type="match status" value="1"/>
</dbReference>
<feature type="domain" description="BTB" evidence="1">
    <location>
        <begin position="21"/>
        <end position="92"/>
    </location>
</feature>
<keyword evidence="3" id="KW-1185">Reference proteome</keyword>
<dbReference type="Pfam" id="PF00651">
    <property type="entry name" value="BTB"/>
    <property type="match status" value="1"/>
</dbReference>
<accession>A0AAW0G2Q3</accession>
<dbReference type="InterPro" id="IPR000210">
    <property type="entry name" value="BTB/POZ_dom"/>
</dbReference>
<dbReference type="Proteomes" id="UP001385951">
    <property type="component" value="Unassembled WGS sequence"/>
</dbReference>
<evidence type="ECO:0000259" key="1">
    <source>
        <dbReference type="PROSITE" id="PS50097"/>
    </source>
</evidence>
<dbReference type="SUPFAM" id="SSF54695">
    <property type="entry name" value="POZ domain"/>
    <property type="match status" value="1"/>
</dbReference>
<dbReference type="InterPro" id="IPR011333">
    <property type="entry name" value="SKP1/BTB/POZ_sf"/>
</dbReference>
<dbReference type="EMBL" id="JASBNA010000031">
    <property type="protein sequence ID" value="KAK7683335.1"/>
    <property type="molecule type" value="Genomic_DNA"/>
</dbReference>
<proteinExistence type="predicted"/>
<evidence type="ECO:0000313" key="2">
    <source>
        <dbReference type="EMBL" id="KAK7683335.1"/>
    </source>
</evidence>
<gene>
    <name evidence="2" type="ORF">QCA50_013597</name>
</gene>